<dbReference type="STRING" id="1622.GCA_001953785_01357"/>
<comment type="similarity">
    <text evidence="2 9">Belongs to the membrane-bound acyltransferase family.</text>
</comment>
<dbReference type="EC" id="2.3.1.-" evidence="9"/>
<reference evidence="13 17" key="2">
    <citation type="submission" date="2018-09" db="EMBL/GenBank/DDBJ databases">
        <title>Murine metabolic-syndrome-specific gut microbial biobank.</title>
        <authorList>
            <person name="Liu C."/>
        </authorList>
    </citation>
    <scope>NUCLEOTIDE SEQUENCE [LARGE SCALE GENOMIC DNA]</scope>
    <source>
        <strain evidence="13 17">C-30</strain>
    </source>
</reference>
<evidence type="ECO:0000313" key="12">
    <source>
        <dbReference type="EMBL" id="AWZ40789.1"/>
    </source>
</evidence>
<evidence type="ECO:0000313" key="18">
    <source>
        <dbReference type="Proteomes" id="UP000306855"/>
    </source>
</evidence>
<dbReference type="Proteomes" id="UP000250143">
    <property type="component" value="Chromosome"/>
</dbReference>
<evidence type="ECO:0000256" key="4">
    <source>
        <dbReference type="ARBA" id="ARBA00022679"/>
    </source>
</evidence>
<keyword evidence="7 9" id="KW-0472">Membrane</keyword>
<dbReference type="GO" id="GO:0070395">
    <property type="term" value="P:lipoteichoic acid biosynthetic process"/>
    <property type="evidence" value="ECO:0007669"/>
    <property type="project" value="UniProtKB-UniRule"/>
</dbReference>
<evidence type="ECO:0000256" key="3">
    <source>
        <dbReference type="ARBA" id="ARBA00022475"/>
    </source>
</evidence>
<feature type="transmembrane region" description="Helical" evidence="10">
    <location>
        <begin position="35"/>
        <end position="52"/>
    </location>
</feature>
<keyword evidence="5 10" id="KW-0812">Transmembrane</keyword>
<comment type="subcellular location">
    <subcellularLocation>
        <location evidence="1">Cell membrane</location>
        <topology evidence="1">Multi-pass membrane protein</topology>
    </subcellularLocation>
</comment>
<dbReference type="PANTHER" id="PTHR13285">
    <property type="entry name" value="ACYLTRANSFERASE"/>
    <property type="match status" value="1"/>
</dbReference>
<dbReference type="EMBL" id="SRYK01000003">
    <property type="protein sequence ID" value="TGY57060.1"/>
    <property type="molecule type" value="Genomic_DNA"/>
</dbReference>
<keyword evidence="6 10" id="KW-1133">Transmembrane helix</keyword>
<dbReference type="PIRSF" id="PIRSF500216">
    <property type="entry name" value="DltB"/>
    <property type="match status" value="1"/>
</dbReference>
<dbReference type="EMBL" id="QZFR01000110">
    <property type="protein sequence ID" value="RXV64961.1"/>
    <property type="molecule type" value="Genomic_DNA"/>
</dbReference>
<evidence type="ECO:0000313" key="15">
    <source>
        <dbReference type="Proteomes" id="UP000250143"/>
    </source>
</evidence>
<evidence type="ECO:0000313" key="14">
    <source>
        <dbReference type="EMBL" id="TGY57060.1"/>
    </source>
</evidence>
<evidence type="ECO:0000256" key="9">
    <source>
        <dbReference type="PIRNR" id="PIRNR016636"/>
    </source>
</evidence>
<dbReference type="GO" id="GO:0005886">
    <property type="term" value="C:plasma membrane"/>
    <property type="evidence" value="ECO:0007669"/>
    <property type="project" value="UniProtKB-SubCell"/>
</dbReference>
<gene>
    <name evidence="13" type="primary">dltB</name>
    <name evidence="12" type="ORF">CPQ89_07090</name>
    <name evidence="11" type="ORF">CPS94_04380</name>
    <name evidence="13" type="ORF">D6C19_10475</name>
    <name evidence="14" type="ORF">E5340_01155</name>
</gene>
<evidence type="ECO:0000256" key="8">
    <source>
        <dbReference type="ARBA" id="ARBA00023315"/>
    </source>
</evidence>
<evidence type="ECO:0000256" key="2">
    <source>
        <dbReference type="ARBA" id="ARBA00010323"/>
    </source>
</evidence>
<dbReference type="AlphaFoldDB" id="A0A2Z4VZR0"/>
<dbReference type="GeneID" id="48466364"/>
<evidence type="ECO:0000256" key="1">
    <source>
        <dbReference type="ARBA" id="ARBA00004651"/>
    </source>
</evidence>
<reference evidence="14 18" key="3">
    <citation type="submission" date="2019-04" db="EMBL/GenBank/DDBJ databases">
        <title>Microbes associate with the intestines of laboratory mice.</title>
        <authorList>
            <person name="Navarre W."/>
            <person name="Wong E."/>
            <person name="Huang K."/>
            <person name="Tropini C."/>
            <person name="Ng K."/>
            <person name="Yu B."/>
        </authorList>
    </citation>
    <scope>NUCLEOTIDE SEQUENCE [LARGE SCALE GENOMIC DNA]</scope>
    <source>
        <strain evidence="14 18">NM26_J9</strain>
    </source>
</reference>
<dbReference type="OrthoDB" id="9805788at2"/>
<dbReference type="InterPro" id="IPR004299">
    <property type="entry name" value="MBOAT_fam"/>
</dbReference>
<evidence type="ECO:0000313" key="17">
    <source>
        <dbReference type="Proteomes" id="UP000289316"/>
    </source>
</evidence>
<keyword evidence="4 9" id="KW-0808">Transferase</keyword>
<feature type="transmembrane region" description="Helical" evidence="10">
    <location>
        <begin position="188"/>
        <end position="208"/>
    </location>
</feature>
<dbReference type="Pfam" id="PF03062">
    <property type="entry name" value="MBOAT"/>
    <property type="match status" value="1"/>
</dbReference>
<evidence type="ECO:0000256" key="7">
    <source>
        <dbReference type="ARBA" id="ARBA00023136"/>
    </source>
</evidence>
<dbReference type="Proteomes" id="UP000250153">
    <property type="component" value="Chromosome"/>
</dbReference>
<organism evidence="13 17">
    <name type="scientific">Ligilactobacillus murinus</name>
    <dbReference type="NCBI Taxonomy" id="1622"/>
    <lineage>
        <taxon>Bacteria</taxon>
        <taxon>Bacillati</taxon>
        <taxon>Bacillota</taxon>
        <taxon>Bacilli</taxon>
        <taxon>Lactobacillales</taxon>
        <taxon>Lactobacillaceae</taxon>
        <taxon>Ligilactobacillus</taxon>
    </lineage>
</organism>
<feature type="transmembrane region" description="Helical" evidence="10">
    <location>
        <begin position="58"/>
        <end position="77"/>
    </location>
</feature>
<name>A0A2Z4VZR0_9LACO</name>
<evidence type="ECO:0000256" key="10">
    <source>
        <dbReference type="SAM" id="Phobius"/>
    </source>
</evidence>
<evidence type="ECO:0000256" key="6">
    <source>
        <dbReference type="ARBA" id="ARBA00022989"/>
    </source>
</evidence>
<feature type="transmembrane region" description="Helical" evidence="10">
    <location>
        <begin position="214"/>
        <end position="233"/>
    </location>
</feature>
<reference evidence="15 16" key="1">
    <citation type="submission" date="2017-09" db="EMBL/GenBank/DDBJ databases">
        <title>Predominant Lactobacillus spp. isolated from feces of mice subjected to short-term calorie restriction.</title>
        <authorList>
            <person name="Zhang C."/>
            <person name="Zhao L."/>
            <person name="Pan F."/>
        </authorList>
    </citation>
    <scope>NUCLEOTIDE SEQUENCE [LARGE SCALE GENOMIC DNA]</scope>
    <source>
        <strain evidence="12 15">CR141</strain>
        <strain evidence="11 16">CR147</strain>
    </source>
</reference>
<comment type="pathway">
    <text evidence="9">Cell wall biogenesis; lipoteichoic acid biosynthesis.</text>
</comment>
<keyword evidence="15" id="KW-1185">Reference proteome</keyword>
<dbReference type="PANTHER" id="PTHR13285:SF23">
    <property type="entry name" value="TEICHOIC ACID D-ALANYLTRANSFERASE"/>
    <property type="match status" value="1"/>
</dbReference>
<keyword evidence="3 9" id="KW-1003">Cell membrane</keyword>
<dbReference type="EMBL" id="CP023565">
    <property type="protein sequence ID" value="AWZ38224.1"/>
    <property type="molecule type" value="Genomic_DNA"/>
</dbReference>
<dbReference type="PIRSF" id="PIRSF016636">
    <property type="entry name" value="AlgI_DltB"/>
    <property type="match status" value="1"/>
</dbReference>
<dbReference type="RefSeq" id="WP_004047343.1">
    <property type="nucleotide sequence ID" value="NZ_BAAAWB010000001.1"/>
</dbReference>
<feature type="transmembrane region" description="Helical" evidence="10">
    <location>
        <begin position="311"/>
        <end position="329"/>
    </location>
</feature>
<evidence type="ECO:0000313" key="16">
    <source>
        <dbReference type="Proteomes" id="UP000250153"/>
    </source>
</evidence>
<accession>A0A2Z4VZR0</accession>
<dbReference type="GO" id="GO:0016746">
    <property type="term" value="F:acyltransferase activity"/>
    <property type="evidence" value="ECO:0007669"/>
    <property type="project" value="UniProtKB-KW"/>
</dbReference>
<dbReference type="InterPro" id="IPR024194">
    <property type="entry name" value="Ac/AlaTfrase_AlgI/DltB"/>
</dbReference>
<proteinExistence type="inferred from homology"/>
<feature type="transmembrane region" description="Helical" evidence="10">
    <location>
        <begin position="374"/>
        <end position="397"/>
    </location>
</feature>
<evidence type="ECO:0000256" key="5">
    <source>
        <dbReference type="ARBA" id="ARBA00022692"/>
    </source>
</evidence>
<dbReference type="KEGG" id="lmur:CPS94_04380"/>
<dbReference type="UniPathway" id="UPA00556"/>
<feature type="transmembrane region" description="Helical" evidence="10">
    <location>
        <begin position="240"/>
        <end position="261"/>
    </location>
</feature>
<feature type="transmembrane region" description="Helical" evidence="10">
    <location>
        <begin position="84"/>
        <end position="107"/>
    </location>
</feature>
<dbReference type="NCBIfam" id="TIGR04091">
    <property type="entry name" value="LTA_dltB"/>
    <property type="match status" value="1"/>
</dbReference>
<protein>
    <recommendedName>
        <fullName evidence="9">Teichoic acid D-alanyltransferase</fullName>
        <ecNumber evidence="9">2.3.1.-</ecNumber>
    </recommendedName>
</protein>
<dbReference type="InterPro" id="IPR051085">
    <property type="entry name" value="MB_O-acyltransferase"/>
</dbReference>
<sequence>MLNMQPYQDPTYFVLLAIGLLPIMVGLLYGRRFRVYETIISFLFLLLTFGGVKWQQGVALIGYIIFELLLIYGYLAYRKRKNASWIFNLTVILSILPLVIVKIAPVMNNGRESIIGFLGISYLTFKAVGMIMEIRDGIIKEVGLSEVVHFLLFFPTISSGPIDRYRRFLGDYKKVPARDKYLALLDKAMWYIFLGFVYKFLLAYLFGVVMLPKISALALAHGGWSWWVIAYMYTYSMDLFFDFAGYSLFAVGISYIMGIQTPMNFNKPFIAKNIKDFWNRWHMTLSFWFRDYIYMRLVFFMMKKKLLKSRIAIANVGYLTLFLIMGFWHGVTWYYIVYGLYHAVAINLCDMWLRFKKRHKEKIPHNKFTEALAIFITFNVVCFSFLIFSGFLNTLFFA</sequence>
<comment type="function">
    <text evidence="9">O-acyltransferase that catalyzes D-alanylation of both teichoic acid and lipoteichoic acid (LTA). D-alanylation of LTA plays an important role in modulating the properties of the cell wall in Gram-positive bacteria, influencing the net charge of the cell wall. Catalyzes D-alanylation from DltC carrier protein.</text>
</comment>
<dbReference type="Proteomes" id="UP000306855">
    <property type="component" value="Unassembled WGS sequence"/>
</dbReference>
<dbReference type="Proteomes" id="UP000289316">
    <property type="component" value="Unassembled WGS sequence"/>
</dbReference>
<evidence type="ECO:0000313" key="11">
    <source>
        <dbReference type="EMBL" id="AWZ38224.1"/>
    </source>
</evidence>
<keyword evidence="8 9" id="KW-0012">Acyltransferase</keyword>
<feature type="transmembrane region" description="Helical" evidence="10">
    <location>
        <begin position="335"/>
        <end position="353"/>
    </location>
</feature>
<evidence type="ECO:0000313" key="13">
    <source>
        <dbReference type="EMBL" id="RXV64961.1"/>
    </source>
</evidence>
<feature type="transmembrane region" description="Helical" evidence="10">
    <location>
        <begin position="12"/>
        <end position="30"/>
    </location>
</feature>
<dbReference type="InterPro" id="IPR024024">
    <property type="entry name" value="DltB"/>
</dbReference>
<dbReference type="EMBL" id="CP023566">
    <property type="protein sequence ID" value="AWZ40789.1"/>
    <property type="molecule type" value="Genomic_DNA"/>
</dbReference>